<evidence type="ECO:0000256" key="1">
    <source>
        <dbReference type="SAM" id="Phobius"/>
    </source>
</evidence>
<dbReference type="Proteomes" id="UP001500454">
    <property type="component" value="Unassembled WGS sequence"/>
</dbReference>
<name>A0ABP8IUB9_9BACT</name>
<protein>
    <recommendedName>
        <fullName evidence="4">DUF4136 domain-containing protein</fullName>
    </recommendedName>
</protein>
<gene>
    <name evidence="2" type="ORF">GCM10023186_04620</name>
</gene>
<evidence type="ECO:0008006" key="4">
    <source>
        <dbReference type="Google" id="ProtNLM"/>
    </source>
</evidence>
<feature type="transmembrane region" description="Helical" evidence="1">
    <location>
        <begin position="17"/>
        <end position="36"/>
    </location>
</feature>
<evidence type="ECO:0000313" key="3">
    <source>
        <dbReference type="Proteomes" id="UP001500454"/>
    </source>
</evidence>
<keyword evidence="1" id="KW-0812">Transmembrane</keyword>
<dbReference type="EMBL" id="BAABHA010000001">
    <property type="protein sequence ID" value="GAA4373741.1"/>
    <property type="molecule type" value="Genomic_DNA"/>
</dbReference>
<keyword evidence="3" id="KW-1185">Reference proteome</keyword>
<reference evidence="3" key="1">
    <citation type="journal article" date="2019" name="Int. J. Syst. Evol. Microbiol.">
        <title>The Global Catalogue of Microorganisms (GCM) 10K type strain sequencing project: providing services to taxonomists for standard genome sequencing and annotation.</title>
        <authorList>
            <consortium name="The Broad Institute Genomics Platform"/>
            <consortium name="The Broad Institute Genome Sequencing Center for Infectious Disease"/>
            <person name="Wu L."/>
            <person name="Ma J."/>
        </authorList>
    </citation>
    <scope>NUCLEOTIDE SEQUENCE [LARGE SCALE GENOMIC DNA]</scope>
    <source>
        <strain evidence="3">JCM 17924</strain>
    </source>
</reference>
<comment type="caution">
    <text evidence="2">The sequence shown here is derived from an EMBL/GenBank/DDBJ whole genome shotgun (WGS) entry which is preliminary data.</text>
</comment>
<keyword evidence="1" id="KW-0472">Membrane</keyword>
<keyword evidence="1" id="KW-1133">Transmembrane helix</keyword>
<proteinExistence type="predicted"/>
<sequence length="179" mass="19965">MHGEGINFPYMRLLRPVPFFSLPTTVWLLALFLLACEPQQGGHSIREPKPVARPVVSYAAQWPAYGCGVWARELTASLCSVLGKKGWREFNSQYGYVVLKITMRRAPTGDNVGIPKEATILRATHLLPAQWSKIEASLVKQAMGQVYEMPRGSGPALEMESVTLLYNAKRYTQCPPCLQ</sequence>
<evidence type="ECO:0000313" key="2">
    <source>
        <dbReference type="EMBL" id="GAA4373741.1"/>
    </source>
</evidence>
<accession>A0ABP8IUB9</accession>
<organism evidence="2 3">
    <name type="scientific">Hymenobacter koreensis</name>
    <dbReference type="NCBI Taxonomy" id="1084523"/>
    <lineage>
        <taxon>Bacteria</taxon>
        <taxon>Pseudomonadati</taxon>
        <taxon>Bacteroidota</taxon>
        <taxon>Cytophagia</taxon>
        <taxon>Cytophagales</taxon>
        <taxon>Hymenobacteraceae</taxon>
        <taxon>Hymenobacter</taxon>
    </lineage>
</organism>